<evidence type="ECO:0000313" key="3">
    <source>
        <dbReference type="Proteomes" id="UP000095552"/>
    </source>
</evidence>
<comment type="caution">
    <text evidence="2">The sequence shown here is derived from an EMBL/GenBank/DDBJ whole genome shotgun (WGS) entry which is preliminary data.</text>
</comment>
<dbReference type="STRING" id="1563681.BFP71_08980"/>
<protein>
    <submittedName>
        <fullName evidence="2">Uncharacterized protein</fullName>
    </submittedName>
</protein>
<dbReference type="RefSeq" id="WP_069835155.1">
    <property type="nucleotide sequence ID" value="NZ_MDGQ01000005.1"/>
</dbReference>
<dbReference type="AlphaFoldDB" id="A0A1E5SKS1"/>
<reference evidence="2 3" key="1">
    <citation type="submission" date="2016-08" db="EMBL/GenBank/DDBJ databases">
        <title>Draft genome of Fabibacter sp. strain SK-8.</title>
        <authorList>
            <person name="Wong S.-K."/>
            <person name="Hamasaki K."/>
            <person name="Yoshizawa S."/>
        </authorList>
    </citation>
    <scope>NUCLEOTIDE SEQUENCE [LARGE SCALE GENOMIC DNA]</scope>
    <source>
        <strain evidence="2 3">SK-8</strain>
    </source>
</reference>
<keyword evidence="1" id="KW-1133">Transmembrane helix</keyword>
<dbReference type="Proteomes" id="UP000095552">
    <property type="component" value="Unassembled WGS sequence"/>
</dbReference>
<keyword evidence="1" id="KW-0472">Membrane</keyword>
<keyword evidence="3" id="KW-1185">Reference proteome</keyword>
<feature type="transmembrane region" description="Helical" evidence="1">
    <location>
        <begin position="12"/>
        <end position="32"/>
    </location>
</feature>
<dbReference type="EMBL" id="MDGQ01000005">
    <property type="protein sequence ID" value="OEJ99693.1"/>
    <property type="molecule type" value="Genomic_DNA"/>
</dbReference>
<gene>
    <name evidence="2" type="ORF">BFP71_08980</name>
</gene>
<name>A0A1E5SKS1_9BACT</name>
<dbReference type="OrthoDB" id="965440at2"/>
<keyword evidence="1" id="KW-0812">Transmembrane</keyword>
<sequence>MSKSKAKRLIHFILRSMRIMMVAYMMGIANIVKQESRFMDDSLYKIEVVQEQEDDEPFEEL</sequence>
<organism evidence="2 3">
    <name type="scientific">Roseivirga misakiensis</name>
    <dbReference type="NCBI Taxonomy" id="1563681"/>
    <lineage>
        <taxon>Bacteria</taxon>
        <taxon>Pseudomonadati</taxon>
        <taxon>Bacteroidota</taxon>
        <taxon>Cytophagia</taxon>
        <taxon>Cytophagales</taxon>
        <taxon>Roseivirgaceae</taxon>
        <taxon>Roseivirga</taxon>
    </lineage>
</organism>
<proteinExistence type="predicted"/>
<accession>A0A1E5SKS1</accession>
<evidence type="ECO:0000256" key="1">
    <source>
        <dbReference type="SAM" id="Phobius"/>
    </source>
</evidence>
<evidence type="ECO:0000313" key="2">
    <source>
        <dbReference type="EMBL" id="OEJ99693.1"/>
    </source>
</evidence>